<reference evidence="7" key="1">
    <citation type="submission" date="2016-06" db="UniProtKB">
        <authorList>
            <consortium name="WormBaseParasite"/>
        </authorList>
    </citation>
    <scope>IDENTIFICATION</scope>
</reference>
<dbReference type="GO" id="GO:0012505">
    <property type="term" value="C:endomembrane system"/>
    <property type="evidence" value="ECO:0007669"/>
    <property type="project" value="UniProtKB-SubCell"/>
</dbReference>
<evidence type="ECO:0000256" key="1">
    <source>
        <dbReference type="ARBA" id="ARBA00004308"/>
    </source>
</evidence>
<proteinExistence type="predicted"/>
<dbReference type="OrthoDB" id="302453at2759"/>
<evidence type="ECO:0000313" key="5">
    <source>
        <dbReference type="EMBL" id="VDK80020.1"/>
    </source>
</evidence>
<dbReference type="PANTHER" id="PTHR11134">
    <property type="entry name" value="ADAPTOR COMPLEX SUBUNIT BETA FAMILY MEMBER"/>
    <property type="match status" value="1"/>
</dbReference>
<keyword evidence="3" id="KW-0653">Protein transport</keyword>
<organism evidence="7">
    <name type="scientific">Gongylonema pulchrum</name>
    <dbReference type="NCBI Taxonomy" id="637853"/>
    <lineage>
        <taxon>Eukaryota</taxon>
        <taxon>Metazoa</taxon>
        <taxon>Ecdysozoa</taxon>
        <taxon>Nematoda</taxon>
        <taxon>Chromadorea</taxon>
        <taxon>Rhabditida</taxon>
        <taxon>Spirurina</taxon>
        <taxon>Spiruromorpha</taxon>
        <taxon>Spiruroidea</taxon>
        <taxon>Gongylonematidae</taxon>
        <taxon>Gongylonema</taxon>
    </lineage>
</organism>
<keyword evidence="4" id="KW-0472">Membrane</keyword>
<keyword evidence="6" id="KW-1185">Reference proteome</keyword>
<name>A0A183DMM1_9BILA</name>
<reference evidence="5 6" key="2">
    <citation type="submission" date="2018-11" db="EMBL/GenBank/DDBJ databases">
        <authorList>
            <consortium name="Pathogen Informatics"/>
        </authorList>
    </citation>
    <scope>NUCLEOTIDE SEQUENCE [LARGE SCALE GENOMIC DNA]</scope>
</reference>
<evidence type="ECO:0000313" key="6">
    <source>
        <dbReference type="Proteomes" id="UP000271098"/>
    </source>
</evidence>
<gene>
    <name evidence="5" type="ORF">GPUH_LOCUS9963</name>
</gene>
<sequence length="130" mass="14984">MNLAAKLWITNRSDCELLVQYVMQLARFDQSYDIRDRCRFLRNLLFTDNKLSASASEIFNTEKPSPASQSTFKGKSFGNNKELVTKGRHCLLISSSAVMRKLVEHPIYLRLNFHRFGGKIVIMGHAIRDF</sequence>
<evidence type="ECO:0000256" key="3">
    <source>
        <dbReference type="ARBA" id="ARBA00022927"/>
    </source>
</evidence>
<dbReference type="GO" id="GO:0015031">
    <property type="term" value="P:protein transport"/>
    <property type="evidence" value="ECO:0007669"/>
    <property type="project" value="UniProtKB-KW"/>
</dbReference>
<accession>A0A183DMM1</accession>
<protein>
    <submittedName>
        <fullName evidence="5 7">Uncharacterized protein</fullName>
    </submittedName>
</protein>
<evidence type="ECO:0000313" key="7">
    <source>
        <dbReference type="WBParaSite" id="GPUH_0000997301-mRNA-1"/>
    </source>
</evidence>
<dbReference type="Proteomes" id="UP000271098">
    <property type="component" value="Unassembled WGS sequence"/>
</dbReference>
<dbReference type="Gene3D" id="1.25.10.10">
    <property type="entry name" value="Leucine-rich Repeat Variant"/>
    <property type="match status" value="1"/>
</dbReference>
<dbReference type="WBParaSite" id="GPUH_0000997301-mRNA-1">
    <property type="protein sequence ID" value="GPUH_0000997301-mRNA-1"/>
    <property type="gene ID" value="GPUH_0000997301"/>
</dbReference>
<evidence type="ECO:0000256" key="2">
    <source>
        <dbReference type="ARBA" id="ARBA00022448"/>
    </source>
</evidence>
<dbReference type="EMBL" id="UYRT01035250">
    <property type="protein sequence ID" value="VDK80020.1"/>
    <property type="molecule type" value="Genomic_DNA"/>
</dbReference>
<evidence type="ECO:0000256" key="4">
    <source>
        <dbReference type="ARBA" id="ARBA00023136"/>
    </source>
</evidence>
<dbReference type="AlphaFoldDB" id="A0A183DMM1"/>
<dbReference type="GO" id="GO:0016192">
    <property type="term" value="P:vesicle-mediated transport"/>
    <property type="evidence" value="ECO:0007669"/>
    <property type="project" value="InterPro"/>
</dbReference>
<comment type="subcellular location">
    <subcellularLocation>
        <location evidence="1">Endomembrane system</location>
    </subcellularLocation>
</comment>
<keyword evidence="2" id="KW-0813">Transport</keyword>
<dbReference type="InterPro" id="IPR026739">
    <property type="entry name" value="AP_beta"/>
</dbReference>
<dbReference type="InterPro" id="IPR011989">
    <property type="entry name" value="ARM-like"/>
</dbReference>